<dbReference type="EMBL" id="CP016793">
    <property type="protein sequence ID" value="ANZ43495.1"/>
    <property type="molecule type" value="Genomic_DNA"/>
</dbReference>
<evidence type="ECO:0000313" key="2">
    <source>
        <dbReference type="Proteomes" id="UP000093053"/>
    </source>
</evidence>
<name>A0A1B2I0L5_9PSEU</name>
<organism evidence="1 2">
    <name type="scientific">Lentzea guizhouensis</name>
    <dbReference type="NCBI Taxonomy" id="1586287"/>
    <lineage>
        <taxon>Bacteria</taxon>
        <taxon>Bacillati</taxon>
        <taxon>Actinomycetota</taxon>
        <taxon>Actinomycetes</taxon>
        <taxon>Pseudonocardiales</taxon>
        <taxon>Pseudonocardiaceae</taxon>
        <taxon>Lentzea</taxon>
    </lineage>
</organism>
<keyword evidence="2" id="KW-1185">Reference proteome</keyword>
<sequence length="196" mass="21156">MLFTDPENWTGGFYELSLEIGDRDDERLQGALTALWRAAGITGCSGSRDREPADQDAVPVTVASLEEFGHLHGTARTPLSGPVVCGCFSTRFDDGEDWLTLYLPLGALAKADRRIGAFPFGSDGATRSLAWRAALDTWLAGVADEVFRQAGFRLGLIGFEVDHVTAADLGGVVPDERWDGYLLPAGGHVRYTPANR</sequence>
<accession>A0A1B2I0L5</accession>
<dbReference type="AlphaFoldDB" id="A0A1B2I0L5"/>
<evidence type="ECO:0000313" key="1">
    <source>
        <dbReference type="EMBL" id="ANZ43495.1"/>
    </source>
</evidence>
<protein>
    <submittedName>
        <fullName evidence="1">Uncharacterized protein</fullName>
    </submittedName>
</protein>
<dbReference type="KEGG" id="led:BBK82_42540"/>
<dbReference type="Proteomes" id="UP000093053">
    <property type="component" value="Chromosome"/>
</dbReference>
<reference evidence="1 2" key="1">
    <citation type="submission" date="2016-07" db="EMBL/GenBank/DDBJ databases">
        <title>Complete genome sequence of the Lentzea guizhouensis DHS C013.</title>
        <authorList>
            <person name="Cao C."/>
        </authorList>
    </citation>
    <scope>NUCLEOTIDE SEQUENCE [LARGE SCALE GENOMIC DNA]</scope>
    <source>
        <strain evidence="1 2">DHS C013</strain>
    </source>
</reference>
<proteinExistence type="predicted"/>
<gene>
    <name evidence="1" type="ORF">BBK82_42540</name>
</gene>
<dbReference type="OrthoDB" id="3537565at2"/>